<evidence type="ECO:0000313" key="1">
    <source>
        <dbReference type="EMBL" id="GGR27634.1"/>
    </source>
</evidence>
<dbReference type="EMBL" id="BMRJ01000002">
    <property type="protein sequence ID" value="GGR27634.1"/>
    <property type="molecule type" value="Genomic_DNA"/>
</dbReference>
<organism evidence="1 2">
    <name type="scientific">Agromyces mediolanus</name>
    <name type="common">Corynebacterium mediolanum</name>
    <dbReference type="NCBI Taxonomy" id="41986"/>
    <lineage>
        <taxon>Bacteria</taxon>
        <taxon>Bacillati</taxon>
        <taxon>Actinomycetota</taxon>
        <taxon>Actinomycetes</taxon>
        <taxon>Micrococcales</taxon>
        <taxon>Microbacteriaceae</taxon>
        <taxon>Agromyces</taxon>
    </lineage>
</organism>
<sequence>MNMEQTLIWEPLAPGGWRLCDSRYPVGQVQRLVAYVERGERGGYEAVWIARRSAPTWHTSRADVLREARRNAESVVPAAADAGLHEAVAFTASGTSDRHRVLAA</sequence>
<reference evidence="1" key="1">
    <citation type="journal article" date="2014" name="Int. J. Syst. Evol. Microbiol.">
        <title>Complete genome sequence of Corynebacterium casei LMG S-19264T (=DSM 44701T), isolated from a smear-ripened cheese.</title>
        <authorList>
            <consortium name="US DOE Joint Genome Institute (JGI-PGF)"/>
            <person name="Walter F."/>
            <person name="Albersmeier A."/>
            <person name="Kalinowski J."/>
            <person name="Ruckert C."/>
        </authorList>
    </citation>
    <scope>NUCLEOTIDE SEQUENCE</scope>
    <source>
        <strain evidence="1">JCM 3346</strain>
    </source>
</reference>
<name>A0A918CKD8_AGRME</name>
<dbReference type="Proteomes" id="UP000610303">
    <property type="component" value="Unassembled WGS sequence"/>
</dbReference>
<accession>A0A918CKD8</accession>
<protein>
    <submittedName>
        <fullName evidence="1">Uncharacterized protein</fullName>
    </submittedName>
</protein>
<proteinExistence type="predicted"/>
<gene>
    <name evidence="1" type="ORF">GCM10010196_21600</name>
</gene>
<comment type="caution">
    <text evidence="1">The sequence shown here is derived from an EMBL/GenBank/DDBJ whole genome shotgun (WGS) entry which is preliminary data.</text>
</comment>
<reference evidence="1" key="2">
    <citation type="submission" date="2020-09" db="EMBL/GenBank/DDBJ databases">
        <authorList>
            <person name="Sun Q."/>
            <person name="Ohkuma M."/>
        </authorList>
    </citation>
    <scope>NUCLEOTIDE SEQUENCE</scope>
    <source>
        <strain evidence="1">JCM 3346</strain>
    </source>
</reference>
<evidence type="ECO:0000313" key="2">
    <source>
        <dbReference type="Proteomes" id="UP000610303"/>
    </source>
</evidence>
<keyword evidence="2" id="KW-1185">Reference proteome</keyword>
<dbReference type="AlphaFoldDB" id="A0A918CKD8"/>